<gene>
    <name evidence="1" type="ORF">GTW09_02375</name>
</gene>
<comment type="caution">
    <text evidence="1">The sequence shown here is derived from an EMBL/GenBank/DDBJ whole genome shotgun (WGS) entry which is preliminary data.</text>
</comment>
<dbReference type="EMBL" id="JAAAWP010000001">
    <property type="protein sequence ID" value="NDW20374.1"/>
    <property type="molecule type" value="Genomic_DNA"/>
</dbReference>
<dbReference type="Proteomes" id="UP000478837">
    <property type="component" value="Unassembled WGS sequence"/>
</dbReference>
<evidence type="ECO:0000313" key="1">
    <source>
        <dbReference type="EMBL" id="NDW20374.1"/>
    </source>
</evidence>
<accession>A0A6L9MQ66</accession>
<reference evidence="1 2" key="1">
    <citation type="submission" date="2020-01" db="EMBL/GenBank/DDBJ databases">
        <title>Genomes of bacteria type strains.</title>
        <authorList>
            <person name="Chen J."/>
            <person name="Zhu S."/>
            <person name="Yang J."/>
        </authorList>
    </citation>
    <scope>NUCLEOTIDE SEQUENCE [LARGE SCALE GENOMIC DNA]</scope>
    <source>
        <strain evidence="1 2">LMG 22958</strain>
    </source>
</reference>
<protein>
    <submittedName>
        <fullName evidence="1">Uncharacterized protein</fullName>
    </submittedName>
</protein>
<dbReference type="AlphaFoldDB" id="A0A6L9MQ66"/>
<proteinExistence type="predicted"/>
<organism evidence="1 2">
    <name type="scientific">Alteromonas hispanica</name>
    <dbReference type="NCBI Taxonomy" id="315421"/>
    <lineage>
        <taxon>Bacteria</taxon>
        <taxon>Pseudomonadati</taxon>
        <taxon>Pseudomonadota</taxon>
        <taxon>Gammaproteobacteria</taxon>
        <taxon>Alteromonadales</taxon>
        <taxon>Alteromonadaceae</taxon>
        <taxon>Alteromonas/Salinimonas group</taxon>
        <taxon>Alteromonas</taxon>
    </lineage>
</organism>
<sequence>MEKELAKFDSNLYDKSELVEVKLNRLSPDSIMSAMTKSANPFGALRTAKETYEQTSPFLNLLSLHSPIICYRARGYYYVVSGFFTFLAFQRYAAQYQTASERVIRVFLLGKTPPKSLRRSIILHSLSTDLLSKCFIADTKKISFYLRTWFNHDPGKRSIFQSQEWLSLFPNLNSVEKVAEYLSVSKTELSRSGD</sequence>
<name>A0A6L9MQ66_9ALTE</name>
<evidence type="ECO:0000313" key="2">
    <source>
        <dbReference type="Proteomes" id="UP000478837"/>
    </source>
</evidence>
<keyword evidence="2" id="KW-1185">Reference proteome</keyword>